<dbReference type="RefSeq" id="WP_045097205.1">
    <property type="nucleotide sequence ID" value="NZ_LN614827.1"/>
</dbReference>
<dbReference type="STRING" id="1212491.LFA_3676"/>
<dbReference type="Gene3D" id="3.40.50.10320">
    <property type="entry name" value="LmbE-like"/>
    <property type="match status" value="1"/>
</dbReference>
<dbReference type="HOGENOM" id="CLU_049311_0_1_6"/>
<dbReference type="GO" id="GO:0016811">
    <property type="term" value="F:hydrolase activity, acting on carbon-nitrogen (but not peptide) bonds, in linear amides"/>
    <property type="evidence" value="ECO:0007669"/>
    <property type="project" value="TreeGrafter"/>
</dbReference>
<dbReference type="OrthoDB" id="9790023at2"/>
<accession>A0A098GBY8</accession>
<sequence length="223" mass="25946">MTELNKKQLNICFVSPHPDDVELYCGGVLLDHAKKNHRLSVIMMTYGGKGTINPFLRGEPLEKIREQEARARYNLLDNLEFIFAGFKDTKVLCDKDSIARLATILKTINPDIIYLPEFNSQLSERQHNDHIHSGKIILAASKQLTKPVTMRCYHSISINRLINIDEYYEQNNEAIKFYKSQKGFPIWPFLSSLTRFHYHHNKKRSRWGKDIGVAYAEGFREFV</sequence>
<dbReference type="AlphaFoldDB" id="A0A098GBY8"/>
<proteinExistence type="predicted"/>
<dbReference type="InterPro" id="IPR003737">
    <property type="entry name" value="GlcNAc_PI_deacetylase-related"/>
</dbReference>
<protein>
    <submittedName>
        <fullName evidence="1">Putative N-acetylglucosaminyl phosphatidylinositol deacetylase</fullName>
    </submittedName>
</protein>
<keyword evidence="2" id="KW-1185">Reference proteome</keyword>
<dbReference type="InterPro" id="IPR024078">
    <property type="entry name" value="LmbE-like_dom_sf"/>
</dbReference>
<dbReference type="SUPFAM" id="SSF102588">
    <property type="entry name" value="LmbE-like"/>
    <property type="match status" value="1"/>
</dbReference>
<dbReference type="KEGG" id="lfa:LFA_3676"/>
<evidence type="ECO:0000313" key="2">
    <source>
        <dbReference type="Proteomes" id="UP000032430"/>
    </source>
</evidence>
<gene>
    <name evidence="1" type="ORF">LFA_3676</name>
</gene>
<name>A0A098GBY8_9GAMM</name>
<dbReference type="Proteomes" id="UP000032430">
    <property type="component" value="Chromosome I"/>
</dbReference>
<dbReference type="PANTHER" id="PTHR12993">
    <property type="entry name" value="N-ACETYLGLUCOSAMINYL-PHOSPHATIDYLINOSITOL DE-N-ACETYLASE-RELATED"/>
    <property type="match status" value="1"/>
</dbReference>
<evidence type="ECO:0000313" key="1">
    <source>
        <dbReference type="EMBL" id="CEG59001.1"/>
    </source>
</evidence>
<dbReference type="PANTHER" id="PTHR12993:SF11">
    <property type="entry name" value="N-ACETYLGLUCOSAMINYL-PHOSPHATIDYLINOSITOL DE-N-ACETYLASE"/>
    <property type="match status" value="1"/>
</dbReference>
<dbReference type="EMBL" id="LN614827">
    <property type="protein sequence ID" value="CEG59001.1"/>
    <property type="molecule type" value="Genomic_DNA"/>
</dbReference>
<organism evidence="1 2">
    <name type="scientific">Legionella fallonii LLAP-10</name>
    <dbReference type="NCBI Taxonomy" id="1212491"/>
    <lineage>
        <taxon>Bacteria</taxon>
        <taxon>Pseudomonadati</taxon>
        <taxon>Pseudomonadota</taxon>
        <taxon>Gammaproteobacteria</taxon>
        <taxon>Legionellales</taxon>
        <taxon>Legionellaceae</taxon>
        <taxon>Legionella</taxon>
    </lineage>
</organism>
<dbReference type="Pfam" id="PF02585">
    <property type="entry name" value="PIG-L"/>
    <property type="match status" value="1"/>
</dbReference>
<reference evidence="2" key="1">
    <citation type="submission" date="2014-09" db="EMBL/GenBank/DDBJ databases">
        <authorList>
            <person name="Gomez-Valero L."/>
        </authorList>
    </citation>
    <scope>NUCLEOTIDE SEQUENCE [LARGE SCALE GENOMIC DNA]</scope>
    <source>
        <strain evidence="2">ATCC700992</strain>
    </source>
</reference>